<feature type="chain" id="PRO_5044216208" evidence="1">
    <location>
        <begin position="17"/>
        <end position="281"/>
    </location>
</feature>
<feature type="signal peptide" evidence="1">
    <location>
        <begin position="1"/>
        <end position="16"/>
    </location>
</feature>
<protein>
    <submittedName>
        <fullName evidence="2">Uncharacterized protein</fullName>
    </submittedName>
</protein>
<dbReference type="AlphaFoldDB" id="A0A0D3JTN7"/>
<evidence type="ECO:0000256" key="1">
    <source>
        <dbReference type="SAM" id="SignalP"/>
    </source>
</evidence>
<dbReference type="RefSeq" id="XP_005779301.1">
    <property type="nucleotide sequence ID" value="XM_005779244.1"/>
</dbReference>
<evidence type="ECO:0000313" key="3">
    <source>
        <dbReference type="Proteomes" id="UP000013827"/>
    </source>
</evidence>
<accession>A0A0D3JTN7</accession>
<proteinExistence type="predicted"/>
<name>A0A0D3JTN7_EMIH1</name>
<keyword evidence="1" id="KW-0732">Signal</keyword>
<dbReference type="KEGG" id="ehx:EMIHUDRAFT_443353"/>
<dbReference type="GeneID" id="17272418"/>
<reference evidence="3" key="1">
    <citation type="journal article" date="2013" name="Nature">
        <title>Pan genome of the phytoplankton Emiliania underpins its global distribution.</title>
        <authorList>
            <person name="Read B.A."/>
            <person name="Kegel J."/>
            <person name="Klute M.J."/>
            <person name="Kuo A."/>
            <person name="Lefebvre S.C."/>
            <person name="Maumus F."/>
            <person name="Mayer C."/>
            <person name="Miller J."/>
            <person name="Monier A."/>
            <person name="Salamov A."/>
            <person name="Young J."/>
            <person name="Aguilar M."/>
            <person name="Claverie J.M."/>
            <person name="Frickenhaus S."/>
            <person name="Gonzalez K."/>
            <person name="Herman E.K."/>
            <person name="Lin Y.C."/>
            <person name="Napier J."/>
            <person name="Ogata H."/>
            <person name="Sarno A.F."/>
            <person name="Shmutz J."/>
            <person name="Schroeder D."/>
            <person name="de Vargas C."/>
            <person name="Verret F."/>
            <person name="von Dassow P."/>
            <person name="Valentin K."/>
            <person name="Van de Peer Y."/>
            <person name="Wheeler G."/>
            <person name="Dacks J.B."/>
            <person name="Delwiche C.F."/>
            <person name="Dyhrman S.T."/>
            <person name="Glockner G."/>
            <person name="John U."/>
            <person name="Richards T."/>
            <person name="Worden A.Z."/>
            <person name="Zhang X."/>
            <person name="Grigoriev I.V."/>
            <person name="Allen A.E."/>
            <person name="Bidle K."/>
            <person name="Borodovsky M."/>
            <person name="Bowler C."/>
            <person name="Brownlee C."/>
            <person name="Cock J.M."/>
            <person name="Elias M."/>
            <person name="Gladyshev V.N."/>
            <person name="Groth M."/>
            <person name="Guda C."/>
            <person name="Hadaegh A."/>
            <person name="Iglesias-Rodriguez M.D."/>
            <person name="Jenkins J."/>
            <person name="Jones B.M."/>
            <person name="Lawson T."/>
            <person name="Leese F."/>
            <person name="Lindquist E."/>
            <person name="Lobanov A."/>
            <person name="Lomsadze A."/>
            <person name="Malik S.B."/>
            <person name="Marsh M.E."/>
            <person name="Mackinder L."/>
            <person name="Mock T."/>
            <person name="Mueller-Roeber B."/>
            <person name="Pagarete A."/>
            <person name="Parker M."/>
            <person name="Probert I."/>
            <person name="Quesneville H."/>
            <person name="Raines C."/>
            <person name="Rensing S.A."/>
            <person name="Riano-Pachon D.M."/>
            <person name="Richier S."/>
            <person name="Rokitta S."/>
            <person name="Shiraiwa Y."/>
            <person name="Soanes D.M."/>
            <person name="van der Giezen M."/>
            <person name="Wahlund T.M."/>
            <person name="Williams B."/>
            <person name="Wilson W."/>
            <person name="Wolfe G."/>
            <person name="Wurch L.L."/>
        </authorList>
    </citation>
    <scope>NUCLEOTIDE SEQUENCE</scope>
</reference>
<reference evidence="2" key="2">
    <citation type="submission" date="2024-10" db="UniProtKB">
        <authorList>
            <consortium name="EnsemblProtists"/>
        </authorList>
    </citation>
    <scope>IDENTIFICATION</scope>
</reference>
<organism evidence="2 3">
    <name type="scientific">Emiliania huxleyi (strain CCMP1516)</name>
    <dbReference type="NCBI Taxonomy" id="280463"/>
    <lineage>
        <taxon>Eukaryota</taxon>
        <taxon>Haptista</taxon>
        <taxon>Haptophyta</taxon>
        <taxon>Prymnesiophyceae</taxon>
        <taxon>Isochrysidales</taxon>
        <taxon>Noelaerhabdaceae</taxon>
        <taxon>Emiliania</taxon>
    </lineage>
</organism>
<keyword evidence="3" id="KW-1185">Reference proteome</keyword>
<dbReference type="Proteomes" id="UP000013827">
    <property type="component" value="Unassembled WGS sequence"/>
</dbReference>
<dbReference type="HOGENOM" id="CLU_992442_0_0_1"/>
<evidence type="ECO:0000313" key="2">
    <source>
        <dbReference type="EnsemblProtists" id="EOD26872"/>
    </source>
</evidence>
<dbReference type="EnsemblProtists" id="EOD26872">
    <property type="protein sequence ID" value="EOD26872"/>
    <property type="gene ID" value="EMIHUDRAFT_443353"/>
</dbReference>
<sequence>MMYRVLLALLAGKAAGFSSMPDPGCTALGPQTDAFPGIGVHFSPAGQESWAGNFGPDTPCGPYCTAEFTMNTITTAAPGSGVTDVDLFMSLAHNPVLAAIAEAFNLTAGITYTTGCASGPGDGPAGGFPGALCGGVGADRYGWWSEICREAVGCAACHECFFPDGYPSECMQTRGGDPYTNFTPRAIFDYMPTLEASEAWIDQTGFGACSEACAERPGEMITVYGPGPCPEGVSPYLCYSENPWIGASFPNTTSFPTEILACSDDYAGAILGWGDGNIDHY</sequence>
<dbReference type="PaxDb" id="2903-EOD26872"/>